<dbReference type="InterPro" id="IPR015943">
    <property type="entry name" value="WD40/YVTN_repeat-like_dom_sf"/>
</dbReference>
<dbReference type="CDD" id="cd00146">
    <property type="entry name" value="PKD"/>
    <property type="match status" value="1"/>
</dbReference>
<reference evidence="3 4" key="1">
    <citation type="submission" date="2020-03" db="EMBL/GenBank/DDBJ databases">
        <title>Isolation and identification of active actinomycetes.</title>
        <authorList>
            <person name="Sun X."/>
        </authorList>
    </citation>
    <scope>NUCLEOTIDE SEQUENCE [LARGE SCALE GENOMIC DNA]</scope>
    <source>
        <strain evidence="3 4">NEAU-D13</strain>
    </source>
</reference>
<dbReference type="InterPro" id="IPR000408">
    <property type="entry name" value="Reg_chr_condens"/>
</dbReference>
<dbReference type="InterPro" id="IPR000601">
    <property type="entry name" value="PKD_dom"/>
</dbReference>
<dbReference type="InterPro" id="IPR022409">
    <property type="entry name" value="PKD/Chitinase_dom"/>
</dbReference>
<dbReference type="Pfam" id="PF18911">
    <property type="entry name" value="PKD_4"/>
    <property type="match status" value="1"/>
</dbReference>
<dbReference type="InterPro" id="IPR009091">
    <property type="entry name" value="RCC1/BLIP-II"/>
</dbReference>
<dbReference type="Proteomes" id="UP000481360">
    <property type="component" value="Unassembled WGS sequence"/>
</dbReference>
<feature type="domain" description="PKD" evidence="2">
    <location>
        <begin position="442"/>
        <end position="492"/>
    </location>
</feature>
<proteinExistence type="predicted"/>
<dbReference type="SMART" id="SM00089">
    <property type="entry name" value="PKD"/>
    <property type="match status" value="2"/>
</dbReference>
<dbReference type="Pfam" id="PF13540">
    <property type="entry name" value="RCC1_2"/>
    <property type="match status" value="3"/>
</dbReference>
<dbReference type="GO" id="GO:0005975">
    <property type="term" value="P:carbohydrate metabolic process"/>
    <property type="evidence" value="ECO:0007669"/>
    <property type="project" value="UniProtKB-ARBA"/>
</dbReference>
<evidence type="ECO:0000313" key="4">
    <source>
        <dbReference type="Proteomes" id="UP000481360"/>
    </source>
</evidence>
<dbReference type="GO" id="GO:0005085">
    <property type="term" value="F:guanyl-nucleotide exchange factor activity"/>
    <property type="evidence" value="ECO:0007669"/>
    <property type="project" value="TreeGrafter"/>
</dbReference>
<comment type="caution">
    <text evidence="3">The sequence shown here is derived from an EMBL/GenBank/DDBJ whole genome shotgun (WGS) entry which is preliminary data.</text>
</comment>
<keyword evidence="4" id="KW-1185">Reference proteome</keyword>
<evidence type="ECO:0000256" key="1">
    <source>
        <dbReference type="SAM" id="MobiDB-lite"/>
    </source>
</evidence>
<dbReference type="EMBL" id="JAAMPJ010000004">
    <property type="protein sequence ID" value="NGY60411.1"/>
    <property type="molecule type" value="Genomic_DNA"/>
</dbReference>
<dbReference type="AlphaFoldDB" id="A0A7C9RPU5"/>
<dbReference type="PANTHER" id="PTHR45982">
    <property type="entry name" value="REGULATOR OF CHROMOSOME CONDENSATION"/>
    <property type="match status" value="1"/>
</dbReference>
<dbReference type="Gene3D" id="2.60.40.10">
    <property type="entry name" value="Immunoglobulins"/>
    <property type="match status" value="1"/>
</dbReference>
<dbReference type="InterPro" id="IPR035986">
    <property type="entry name" value="PKD_dom_sf"/>
</dbReference>
<dbReference type="PROSITE" id="PS50093">
    <property type="entry name" value="PKD"/>
    <property type="match status" value="2"/>
</dbReference>
<dbReference type="GO" id="GO:0005737">
    <property type="term" value="C:cytoplasm"/>
    <property type="evidence" value="ECO:0007669"/>
    <property type="project" value="TreeGrafter"/>
</dbReference>
<feature type="domain" description="PKD" evidence="2">
    <location>
        <begin position="514"/>
        <end position="582"/>
    </location>
</feature>
<dbReference type="Gene3D" id="2.130.10.10">
    <property type="entry name" value="YVTN repeat-like/Quinoprotein amine dehydrogenase"/>
    <property type="match status" value="1"/>
</dbReference>
<dbReference type="InterPro" id="IPR011048">
    <property type="entry name" value="Haem_d1_sf"/>
</dbReference>
<accession>A0A7C9RPU5</accession>
<protein>
    <submittedName>
        <fullName evidence="3">PKD domain-containing protein</fullName>
    </submittedName>
</protein>
<organism evidence="3 4">
    <name type="scientific">Lentzea alba</name>
    <dbReference type="NCBI Taxonomy" id="2714351"/>
    <lineage>
        <taxon>Bacteria</taxon>
        <taxon>Bacillati</taxon>
        <taxon>Actinomycetota</taxon>
        <taxon>Actinomycetes</taxon>
        <taxon>Pseudonocardiales</taxon>
        <taxon>Pseudonocardiaceae</taxon>
        <taxon>Lentzea</taxon>
    </lineage>
</organism>
<gene>
    <name evidence="3" type="ORF">G7043_15895</name>
</gene>
<sequence length="869" mass="88759">MNRRARLLTVLTAVAAAAAVVLVAEPGHHSARMRMHSGTAWLASNLTGEATLVDGASAEVAARVSLGEPPGPLSVAQHGGAALVLNQVTGVLSRVDSATLKVSRSAVSLPQKTVTVLKAAPDVIYGADVHSGMVTSVDPGTLAAKGEPVRLAGSIRPDDIATDSRGRLWAVDEKTGDLVWLTGGVRRTRPSATRTARLAITVDQPAVVDPGRGTAELLSPETGAVTRSVETGLKDDDTVLVGGSADLPRLLIASRTRGELITCSFGTGSCSAPVRISAPGAELGTPLDLGAHAVVPDHSTGRAAVVDLATARVVAEHDLFGRPTRFEIVVRDGIVFFNDPNGNVAGVLDLAGDVRTVTKYAEGPEGDTVPGPDPRAQAEQVATGRPEQKPGVGLPWQPERTSQTNPPPPAPTPAASISVSPGNRGEAGTDFGLTMALRQPGPATVRWTFSDGTEATGTTVHHRWQQPGVFTVRAEATLDTGARLHAETTITVDPANAPPSITQLVVRRPKPVIGESVHFSADTTAEPDGWTWTVTRPGAPTPEVTARTPEFDHAFSTPGVHTVSLTITKGIRTAQSSRQFTVVQGAVKAWGSNAAGALEVPAGAASGVIAIDAGFHHVLALKADGSVLAWGANDFAQAAVPPEASSGVVAISAGGAYSLALKADGTVIGWGFNDSGEASAPPSAPRDVIAIAAGTAYSQALRADGSVIGWGNEDEGRSVPPPAAGSGVTSIVTGTAHTLAVKSDGSVLAWGTENRGGELTIPAEATSGGVRAVAAGFECSFVLRTNGSVFGWGNRRWGTPDVPDSAKSGVVAIDARDRHVLALKADGSVIAWGHNASGEASVPPQYGSGARAVSVGDGFSVVLLDSAPE</sequence>
<dbReference type="InterPro" id="IPR013783">
    <property type="entry name" value="Ig-like_fold"/>
</dbReference>
<dbReference type="Gene3D" id="2.130.10.30">
    <property type="entry name" value="Regulator of chromosome condensation 1/beta-lactamase-inhibitor protein II"/>
    <property type="match status" value="2"/>
</dbReference>
<evidence type="ECO:0000313" key="3">
    <source>
        <dbReference type="EMBL" id="NGY60411.1"/>
    </source>
</evidence>
<name>A0A7C9RPU5_9PSEU</name>
<dbReference type="SUPFAM" id="SSF51004">
    <property type="entry name" value="C-terminal (heme d1) domain of cytochrome cd1-nitrite reductase"/>
    <property type="match status" value="1"/>
</dbReference>
<dbReference type="SUPFAM" id="SSF50985">
    <property type="entry name" value="RCC1/BLIP-II"/>
    <property type="match status" value="1"/>
</dbReference>
<dbReference type="PANTHER" id="PTHR45982:SF1">
    <property type="entry name" value="REGULATOR OF CHROMOSOME CONDENSATION"/>
    <property type="match status" value="1"/>
</dbReference>
<evidence type="ECO:0000259" key="2">
    <source>
        <dbReference type="PROSITE" id="PS50093"/>
    </source>
</evidence>
<dbReference type="PROSITE" id="PS50012">
    <property type="entry name" value="RCC1_3"/>
    <property type="match status" value="4"/>
</dbReference>
<dbReference type="RefSeq" id="WP_166046452.1">
    <property type="nucleotide sequence ID" value="NZ_JAAMPJ010000004.1"/>
</dbReference>
<dbReference type="InterPro" id="IPR051553">
    <property type="entry name" value="Ran_GTPase-activating"/>
</dbReference>
<feature type="region of interest" description="Disordered" evidence="1">
    <location>
        <begin position="361"/>
        <end position="430"/>
    </location>
</feature>
<dbReference type="SUPFAM" id="SSF49299">
    <property type="entry name" value="PKD domain"/>
    <property type="match status" value="2"/>
</dbReference>